<dbReference type="Gene3D" id="3.90.550.10">
    <property type="entry name" value="Spore Coat Polysaccharide Biosynthesis Protein SpsA, Chain A"/>
    <property type="match status" value="1"/>
</dbReference>
<dbReference type="InterPro" id="IPR001228">
    <property type="entry name" value="IspD"/>
</dbReference>
<evidence type="ECO:0000256" key="1">
    <source>
        <dbReference type="ARBA" id="ARBA00001282"/>
    </source>
</evidence>
<dbReference type="CDD" id="cd02516">
    <property type="entry name" value="CDP-ME_synthetase"/>
    <property type="match status" value="1"/>
</dbReference>
<dbReference type="InterPro" id="IPR034683">
    <property type="entry name" value="IspD/TarI"/>
</dbReference>
<comment type="pathway">
    <text evidence="2 7">Isoprenoid biosynthesis; isopentenyl diphosphate biosynthesis via DXP pathway; isopentenyl diphosphate from 1-deoxy-D-xylulose 5-phosphate: step 2/6.</text>
</comment>
<evidence type="ECO:0000256" key="7">
    <source>
        <dbReference type="HAMAP-Rule" id="MF_00108"/>
    </source>
</evidence>
<keyword evidence="4 7" id="KW-0808">Transferase</keyword>
<dbReference type="EC" id="2.7.7.60" evidence="7"/>
<dbReference type="PROSITE" id="PS01295">
    <property type="entry name" value="ISPD"/>
    <property type="match status" value="1"/>
</dbReference>
<evidence type="ECO:0000256" key="3">
    <source>
        <dbReference type="ARBA" id="ARBA00009789"/>
    </source>
</evidence>
<comment type="similarity">
    <text evidence="3 7">Belongs to the IspD/TarI cytidylyltransferase family. IspD subfamily.</text>
</comment>
<keyword evidence="9" id="KW-1185">Reference proteome</keyword>
<dbReference type="FunFam" id="3.90.550.10:FF:000003">
    <property type="entry name" value="2-C-methyl-D-erythritol 4-phosphate cytidylyltransferase"/>
    <property type="match status" value="1"/>
</dbReference>
<sequence>MKNNKEIIALIPAAGVGARMGKGIAKQYLQLNGKTILERSIEVFLDKPEIGKVIIAVASDDENIKGLGCFFHPKIQWVIGGETRAESVLNGLKAIDNPENKWVLVHDAARPCVRWADILRLLAIENEQGAILAVPVVDTLKRQHATKIGENYAISETVDRQGLWQAQTPQFFPASTLTTALEQALHEGKNITDEASAMELAGFNPELVEGSKTNLKITYPEDLELAEFYLSQQQEK</sequence>
<dbReference type="GO" id="GO:0019288">
    <property type="term" value="P:isopentenyl diphosphate biosynthetic process, methylerythritol 4-phosphate pathway"/>
    <property type="evidence" value="ECO:0007669"/>
    <property type="project" value="UniProtKB-UniRule"/>
</dbReference>
<dbReference type="GO" id="GO:0050518">
    <property type="term" value="F:2-C-methyl-D-erythritol 4-phosphate cytidylyltransferase activity"/>
    <property type="evidence" value="ECO:0007669"/>
    <property type="project" value="UniProtKB-UniRule"/>
</dbReference>
<feature type="site" description="Transition state stabilizer" evidence="7">
    <location>
        <position position="26"/>
    </location>
</feature>
<dbReference type="PANTHER" id="PTHR32125:SF4">
    <property type="entry name" value="2-C-METHYL-D-ERYTHRITOL 4-PHOSPHATE CYTIDYLYLTRANSFERASE, CHLOROPLASTIC"/>
    <property type="match status" value="1"/>
</dbReference>
<dbReference type="Pfam" id="PF01128">
    <property type="entry name" value="IspD"/>
    <property type="match status" value="1"/>
</dbReference>
<dbReference type="EMBL" id="LR134510">
    <property type="protein sequence ID" value="VEJ08956.1"/>
    <property type="molecule type" value="Genomic_DNA"/>
</dbReference>
<dbReference type="AlphaFoldDB" id="A0A448TSR0"/>
<feature type="site" description="Positions MEP for the nucleophilic attack" evidence="7">
    <location>
        <position position="160"/>
    </location>
</feature>
<evidence type="ECO:0000256" key="5">
    <source>
        <dbReference type="ARBA" id="ARBA00022695"/>
    </source>
</evidence>
<comment type="function">
    <text evidence="7">Catalyzes the formation of 4-diphosphocytidyl-2-C-methyl-D-erythritol from CTP and 2-C-methyl-D-erythritol 4-phosphate (MEP).</text>
</comment>
<proteinExistence type="inferred from homology"/>
<feature type="site" description="Positions MEP for the nucleophilic attack" evidence="7">
    <location>
        <position position="216"/>
    </location>
</feature>
<dbReference type="OrthoDB" id="9806837at2"/>
<name>A0A448TSR0_9PAST</name>
<keyword evidence="6 7" id="KW-0414">Isoprene biosynthesis</keyword>
<organism evidence="8 9">
    <name type="scientific">Actinobacillus delphinicola</name>
    <dbReference type="NCBI Taxonomy" id="51161"/>
    <lineage>
        <taxon>Bacteria</taxon>
        <taxon>Pseudomonadati</taxon>
        <taxon>Pseudomonadota</taxon>
        <taxon>Gammaproteobacteria</taxon>
        <taxon>Pasteurellales</taxon>
        <taxon>Pasteurellaceae</taxon>
        <taxon>Actinobacillus</taxon>
    </lineage>
</organism>
<dbReference type="SUPFAM" id="SSF53448">
    <property type="entry name" value="Nucleotide-diphospho-sugar transferases"/>
    <property type="match status" value="1"/>
</dbReference>
<accession>A0A448TSR0</accession>
<dbReference type="KEGG" id="adp:NCTC12871_00380"/>
<dbReference type="InterPro" id="IPR029044">
    <property type="entry name" value="Nucleotide-diphossugar_trans"/>
</dbReference>
<protein>
    <recommendedName>
        <fullName evidence="7">2-C-methyl-D-erythritol 4-phosphate cytidylyltransferase</fullName>
        <ecNumber evidence="7">2.7.7.60</ecNumber>
    </recommendedName>
    <alternativeName>
        <fullName evidence="7">4-diphosphocytidyl-2C-methyl-D-erythritol synthase</fullName>
    </alternativeName>
    <alternativeName>
        <fullName evidence="7">MEP cytidylyltransferase</fullName>
        <shortName evidence="7">MCT</shortName>
    </alternativeName>
</protein>
<dbReference type="PANTHER" id="PTHR32125">
    <property type="entry name" value="2-C-METHYL-D-ERYTHRITOL 4-PHOSPHATE CYTIDYLYLTRANSFERASE, CHLOROPLASTIC"/>
    <property type="match status" value="1"/>
</dbReference>
<evidence type="ECO:0000256" key="4">
    <source>
        <dbReference type="ARBA" id="ARBA00022679"/>
    </source>
</evidence>
<dbReference type="HAMAP" id="MF_00108">
    <property type="entry name" value="IspD"/>
    <property type="match status" value="1"/>
</dbReference>
<evidence type="ECO:0000256" key="2">
    <source>
        <dbReference type="ARBA" id="ARBA00004787"/>
    </source>
</evidence>
<evidence type="ECO:0000313" key="8">
    <source>
        <dbReference type="EMBL" id="VEJ08956.1"/>
    </source>
</evidence>
<evidence type="ECO:0000313" key="9">
    <source>
        <dbReference type="Proteomes" id="UP000279799"/>
    </source>
</evidence>
<dbReference type="NCBIfam" id="TIGR00453">
    <property type="entry name" value="ispD"/>
    <property type="match status" value="1"/>
</dbReference>
<dbReference type="InterPro" id="IPR018294">
    <property type="entry name" value="ISPD_synthase_CS"/>
</dbReference>
<feature type="site" description="Transition state stabilizer" evidence="7">
    <location>
        <position position="19"/>
    </location>
</feature>
<keyword evidence="5 7" id="KW-0548">Nucleotidyltransferase</keyword>
<comment type="catalytic activity">
    <reaction evidence="1 7">
        <text>2-C-methyl-D-erythritol 4-phosphate + CTP + H(+) = 4-CDP-2-C-methyl-D-erythritol + diphosphate</text>
        <dbReference type="Rhea" id="RHEA:13429"/>
        <dbReference type="ChEBI" id="CHEBI:15378"/>
        <dbReference type="ChEBI" id="CHEBI:33019"/>
        <dbReference type="ChEBI" id="CHEBI:37563"/>
        <dbReference type="ChEBI" id="CHEBI:57823"/>
        <dbReference type="ChEBI" id="CHEBI:58262"/>
        <dbReference type="EC" id="2.7.7.60"/>
    </reaction>
</comment>
<dbReference type="RefSeq" id="WP_126598473.1">
    <property type="nucleotide sequence ID" value="NZ_LR134510.1"/>
</dbReference>
<dbReference type="UniPathway" id="UPA00056">
    <property type="reaction ID" value="UER00093"/>
</dbReference>
<reference evidence="8 9" key="1">
    <citation type="submission" date="2018-12" db="EMBL/GenBank/DDBJ databases">
        <authorList>
            <consortium name="Pathogen Informatics"/>
        </authorList>
    </citation>
    <scope>NUCLEOTIDE SEQUENCE [LARGE SCALE GENOMIC DNA]</scope>
    <source>
        <strain evidence="8 9">NCTC12871</strain>
    </source>
</reference>
<evidence type="ECO:0000256" key="6">
    <source>
        <dbReference type="ARBA" id="ARBA00023229"/>
    </source>
</evidence>
<gene>
    <name evidence="7 8" type="primary">ispD</name>
    <name evidence="8" type="ORF">NCTC12871_00380</name>
</gene>
<dbReference type="Proteomes" id="UP000279799">
    <property type="component" value="Chromosome"/>
</dbReference>
<dbReference type="InterPro" id="IPR050088">
    <property type="entry name" value="IspD/TarI_cytidylyltransf_bact"/>
</dbReference>